<dbReference type="SUPFAM" id="SSF53623">
    <property type="entry name" value="MurD-like peptide ligases, catalytic domain"/>
    <property type="match status" value="1"/>
</dbReference>
<dbReference type="Gene3D" id="3.90.190.20">
    <property type="entry name" value="Mur ligase, C-terminal domain"/>
    <property type="match status" value="1"/>
</dbReference>
<dbReference type="InterPro" id="IPR036615">
    <property type="entry name" value="Mur_ligase_C_dom_sf"/>
</dbReference>
<dbReference type="EC" id="6.3.2.17" evidence="8"/>
<dbReference type="PANTHER" id="PTHR11136:SF0">
    <property type="entry name" value="DIHYDROFOLATE SYNTHETASE-RELATED"/>
    <property type="match status" value="1"/>
</dbReference>
<keyword evidence="9" id="KW-1185">Reference proteome</keyword>
<dbReference type="EMBL" id="AYXG01000103">
    <property type="protein sequence ID" value="EWC61617.1"/>
    <property type="molecule type" value="Genomic_DNA"/>
</dbReference>
<dbReference type="eggNOG" id="COG0285">
    <property type="taxonomic scope" value="Bacteria"/>
</dbReference>
<evidence type="ECO:0000313" key="8">
    <source>
        <dbReference type="EMBL" id="EWC61617.1"/>
    </source>
</evidence>
<dbReference type="InterPro" id="IPR013221">
    <property type="entry name" value="Mur_ligase_cen"/>
</dbReference>
<reference evidence="8 9" key="1">
    <citation type="journal article" date="2014" name="Genome Announc.">
        <title>Draft Genome Sequence of the Antitrypanosomally Active Sponge-Associated Bacterium Actinokineospora sp. Strain EG49.</title>
        <authorList>
            <person name="Harjes J."/>
            <person name="Ryu T."/>
            <person name="Abdelmohsen U.R."/>
            <person name="Moitinho-Silva L."/>
            <person name="Horn H."/>
            <person name="Ravasi T."/>
            <person name="Hentschel U."/>
        </authorList>
    </citation>
    <scope>NUCLEOTIDE SEQUENCE [LARGE SCALE GENOMIC DNA]</scope>
    <source>
        <strain evidence="8 9">EG49</strain>
    </source>
</reference>
<dbReference type="PATRIC" id="fig|909613.9.peg.2976"/>
<keyword evidence="5" id="KW-0067">ATP-binding</keyword>
<feature type="domain" description="Mur ligase central" evidence="7">
    <location>
        <begin position="55"/>
        <end position="217"/>
    </location>
</feature>
<dbReference type="STRING" id="909613.UO65_2975"/>
<evidence type="ECO:0000256" key="6">
    <source>
        <dbReference type="ARBA" id="ARBA00022842"/>
    </source>
</evidence>
<protein>
    <submittedName>
        <fullName evidence="8">Dihydrofolate synthase</fullName>
        <ecNumber evidence="8">6.3.2.12</ecNumber>
        <ecNumber evidence="8">6.3.2.17</ecNumber>
    </submittedName>
</protein>
<comment type="similarity">
    <text evidence="1">Belongs to the folylpolyglutamate synthase family.</text>
</comment>
<keyword evidence="3" id="KW-0479">Metal-binding</keyword>
<dbReference type="AlphaFoldDB" id="W7IXP4"/>
<comment type="caution">
    <text evidence="8">The sequence shown here is derived from an EMBL/GenBank/DDBJ whole genome shotgun (WGS) entry which is preliminary data.</text>
</comment>
<evidence type="ECO:0000259" key="7">
    <source>
        <dbReference type="Pfam" id="PF08245"/>
    </source>
</evidence>
<evidence type="ECO:0000256" key="5">
    <source>
        <dbReference type="ARBA" id="ARBA00022840"/>
    </source>
</evidence>
<keyword evidence="6" id="KW-0460">Magnesium</keyword>
<dbReference type="SUPFAM" id="SSF53244">
    <property type="entry name" value="MurD-like peptide ligases, peptide-binding domain"/>
    <property type="match status" value="1"/>
</dbReference>
<dbReference type="EC" id="6.3.2.12" evidence="8"/>
<evidence type="ECO:0000256" key="1">
    <source>
        <dbReference type="ARBA" id="ARBA00008276"/>
    </source>
</evidence>
<gene>
    <name evidence="8" type="ORF">UO65_2975</name>
</gene>
<evidence type="ECO:0000256" key="4">
    <source>
        <dbReference type="ARBA" id="ARBA00022741"/>
    </source>
</evidence>
<dbReference type="InterPro" id="IPR036565">
    <property type="entry name" value="Mur-like_cat_sf"/>
</dbReference>
<dbReference type="Proteomes" id="UP000019277">
    <property type="component" value="Unassembled WGS sequence"/>
</dbReference>
<dbReference type="GO" id="GO:0005737">
    <property type="term" value="C:cytoplasm"/>
    <property type="evidence" value="ECO:0007669"/>
    <property type="project" value="TreeGrafter"/>
</dbReference>
<dbReference type="Pfam" id="PF08245">
    <property type="entry name" value="Mur_ligase_M"/>
    <property type="match status" value="1"/>
</dbReference>
<sequence length="408" mass="43132">MRERRDFRSLDEAAAELYRFVPGSAALRVGYSLDRLRSFLDGIGAPQDRLRVVHVAGTSGKTSTAYFARAMLQEAGLRTGLTVSPHITSVTERVQVDGEPLPEPVFLELLGRFLPKVTGPLTYFEVLVAFAYWAFAELGVDVAVVETGLGGLLDGTNTATRADKVCAIGDIGLDHTEVLGETLPEIAAQKAGIIHPGNTALLLAQDPVAMAVVREHADRVGAALTVVHDEGPADLPLFQRRNWSLARAATSAVLGRAVTPSALVSAQPPGRLEQYGDLVLDGAHNPQKLDALRESLAERGVTSAAVLANLLVSPPAKLDAALLALLPLAAHLVVPEFTVLGDLPKRSVPAVELAERATALGFASVEVCPGLAEALAALRGRPEPTHLVTGSLYLVSQVRALLSDPGHR</sequence>
<dbReference type="Gene3D" id="3.40.1190.10">
    <property type="entry name" value="Mur-like, catalytic domain"/>
    <property type="match status" value="1"/>
</dbReference>
<dbReference type="InterPro" id="IPR001645">
    <property type="entry name" value="Folylpolyglutamate_synth"/>
</dbReference>
<dbReference type="GO" id="GO:0005524">
    <property type="term" value="F:ATP binding"/>
    <property type="evidence" value="ECO:0007669"/>
    <property type="project" value="UniProtKB-KW"/>
</dbReference>
<dbReference type="RefSeq" id="WP_052021179.1">
    <property type="nucleotide sequence ID" value="NZ_AYXG01000103.1"/>
</dbReference>
<keyword evidence="2 8" id="KW-0436">Ligase</keyword>
<dbReference type="GO" id="GO:0046872">
    <property type="term" value="F:metal ion binding"/>
    <property type="evidence" value="ECO:0007669"/>
    <property type="project" value="UniProtKB-KW"/>
</dbReference>
<accession>W7IXP4</accession>
<dbReference type="PANTHER" id="PTHR11136">
    <property type="entry name" value="FOLYLPOLYGLUTAMATE SYNTHASE-RELATED"/>
    <property type="match status" value="1"/>
</dbReference>
<dbReference type="NCBIfam" id="TIGR01499">
    <property type="entry name" value="folC"/>
    <property type="match status" value="1"/>
</dbReference>
<evidence type="ECO:0000256" key="3">
    <source>
        <dbReference type="ARBA" id="ARBA00022723"/>
    </source>
</evidence>
<evidence type="ECO:0000256" key="2">
    <source>
        <dbReference type="ARBA" id="ARBA00022598"/>
    </source>
</evidence>
<organism evidence="8 9">
    <name type="scientific">Actinokineospora spheciospongiae</name>
    <dbReference type="NCBI Taxonomy" id="909613"/>
    <lineage>
        <taxon>Bacteria</taxon>
        <taxon>Bacillati</taxon>
        <taxon>Actinomycetota</taxon>
        <taxon>Actinomycetes</taxon>
        <taxon>Pseudonocardiales</taxon>
        <taxon>Pseudonocardiaceae</taxon>
        <taxon>Actinokineospora</taxon>
    </lineage>
</organism>
<proteinExistence type="inferred from homology"/>
<dbReference type="GO" id="GO:0004326">
    <property type="term" value="F:tetrahydrofolylpolyglutamate synthase activity"/>
    <property type="evidence" value="ECO:0007669"/>
    <property type="project" value="UniProtKB-EC"/>
</dbReference>
<dbReference type="OrthoDB" id="9809356at2"/>
<evidence type="ECO:0000313" key="9">
    <source>
        <dbReference type="Proteomes" id="UP000019277"/>
    </source>
</evidence>
<name>W7IXP4_9PSEU</name>
<dbReference type="GO" id="GO:0008841">
    <property type="term" value="F:dihydrofolate synthase activity"/>
    <property type="evidence" value="ECO:0007669"/>
    <property type="project" value="UniProtKB-EC"/>
</dbReference>
<keyword evidence="4" id="KW-0547">Nucleotide-binding</keyword>